<dbReference type="EMBL" id="JBFXLS010000052">
    <property type="protein sequence ID" value="KAL2823450.1"/>
    <property type="molecule type" value="Genomic_DNA"/>
</dbReference>
<feature type="region of interest" description="N-terminal hotdog fold" evidence="7">
    <location>
        <begin position="1315"/>
        <end position="1444"/>
    </location>
</feature>
<dbReference type="InterPro" id="IPR009081">
    <property type="entry name" value="PP-bd_ACP"/>
</dbReference>
<dbReference type="InterPro" id="IPR042104">
    <property type="entry name" value="PKS_dehydratase_sf"/>
</dbReference>
<feature type="active site" description="Proton donor; for dehydratase activity" evidence="7">
    <location>
        <position position="1528"/>
    </location>
</feature>
<keyword evidence="2" id="KW-0597">Phosphoprotein</keyword>
<evidence type="ECO:0000256" key="3">
    <source>
        <dbReference type="ARBA" id="ARBA00022679"/>
    </source>
</evidence>
<dbReference type="InterPro" id="IPR014043">
    <property type="entry name" value="Acyl_transferase_dom"/>
</dbReference>
<dbReference type="SUPFAM" id="SSF53335">
    <property type="entry name" value="S-adenosyl-L-methionine-dependent methyltransferases"/>
    <property type="match status" value="1"/>
</dbReference>
<evidence type="ECO:0000259" key="11">
    <source>
        <dbReference type="PROSITE" id="PS52019"/>
    </source>
</evidence>
<dbReference type="InterPro" id="IPR006162">
    <property type="entry name" value="Ppantetheine_attach_site"/>
</dbReference>
<proteinExistence type="predicted"/>
<evidence type="ECO:0000256" key="1">
    <source>
        <dbReference type="ARBA" id="ARBA00022450"/>
    </source>
</evidence>
<dbReference type="CDD" id="cd00833">
    <property type="entry name" value="PKS"/>
    <property type="match status" value="1"/>
</dbReference>
<dbReference type="SUPFAM" id="SSF51735">
    <property type="entry name" value="NAD(P)-binding Rossmann-fold domains"/>
    <property type="match status" value="1"/>
</dbReference>
<evidence type="ECO:0000256" key="8">
    <source>
        <dbReference type="SAM" id="MobiDB-lite"/>
    </source>
</evidence>
<evidence type="ECO:0000256" key="7">
    <source>
        <dbReference type="PROSITE-ProRule" id="PRU01363"/>
    </source>
</evidence>
<keyword evidence="4" id="KW-0521">NADP</keyword>
<dbReference type="InterPro" id="IPR013217">
    <property type="entry name" value="Methyltransf_12"/>
</dbReference>
<dbReference type="InterPro" id="IPR014031">
    <property type="entry name" value="Ketoacyl_synth_C"/>
</dbReference>
<feature type="domain" description="Carrier" evidence="9">
    <location>
        <begin position="1646"/>
        <end position="1720"/>
    </location>
</feature>
<evidence type="ECO:0000313" key="13">
    <source>
        <dbReference type="Proteomes" id="UP001610335"/>
    </source>
</evidence>
<evidence type="ECO:0000259" key="10">
    <source>
        <dbReference type="PROSITE" id="PS52004"/>
    </source>
</evidence>
<dbReference type="InterPro" id="IPR036291">
    <property type="entry name" value="NAD(P)-bd_dom_sf"/>
</dbReference>
<dbReference type="InterPro" id="IPR013120">
    <property type="entry name" value="FAR_NAD-bd"/>
</dbReference>
<sequence>METTRQSPQLPQGTNGISNGTGQNKQLETVSGEGNVVLVFGCQWLSFDAKDFRCLRIAVLDNPENHWMLDVLGELPEYYRAAAKERYLPSLQMIRGEEELRELERWFRCDDLSTARFPLCYTQLAALLMMTHFVQYAQYSKLMRSSQREGVVADGEGTRTRTRTSGSGSAGSVVEVVGFCIGFLSGVVVSASNGGGELKRFGGVALRLAMLLGALGDIQEAEEEYTSLATLWKSSEVEGQLSGLLEEFPGSYITVRYDENRATIMTPRRSVADLQQALQSAGFSASPVDFNGRYHWAGHEKALPALFALCDAQPGLQLPDAADLLRPPRANTSPDPVRSGPLHQLALRAVLAQPCLWHQTFSAVYREHLTHPSSVVIEFGPERCVPPTFLRLLPQRVIHFADFEVPHTLSRDYELAIRPPAATDIAIVGMACRVAGADDLDEFWQLLCSGESQHRVMPRERYINYETPWRPEASKRPWFGNFVRNIDAFDHRFFKKSPREIMSQDPQQRLILQVAYQALESAGYFSRPLVDKDVGCYIASCTVDYEHNVNCHPASAYAATGLLRSFLPGKLSHYFGWRGPSLCIDTACSGSAVALHHACRAILNGDCTAALVGGANAITSPLAYDNLAGASFLSSTGGCKPFDAKADGYCRGEGFAAIYIKRLSAAIADGDMILATIAGTAVEQNSNCTPIVVPDSSSLAGLFEKVTCRARLHPRDITVVEAHGTGTQAGDPAEYHSVREVLGGPKRAGKLSLGSVKGLVGHTEGVSGMVALCKVVLMIHEGQIPPQPGFNSLNPNIQAMPDDHIEIGTRVRPWNAGFRAALINNYGACGSNASMVITQGPQRGRVAGRTIQRDIIPLPFRLCALDKPGLQAYAARLRTFLSRLHEQEDVFLANVAFHAARQSNPGLECQYIFRAQTLQQLETVLSGLEHGDEKLLVRDKKPGRPIILCFGGQAGRTVKLDRSIYDALPLLRHHLDACDDLLKGLGEKSIYPGIFSTATMSDTVQLQTQLFALQYACARSWIDSGVTVAAVIGHSFGELTALCVSGVLSLPGALTVVVRRAILIRDKWGADVGAMLAVEGDKNHLDQYLEGSSASIACFNGPQSFTVAGPIAAVDMVQGKLENDSALRFKRLDITNAFHCALVDPLLPVLRTVTDGVLLNPASIPIERATATHSEGVPPATIIADHLRQPVYFADAVRRLTAKHGPAIWLEAGPNSTITSIVRKAIDSSTFGHGFHSLNITSGGALGSLTDTTIGLWKDHIPCTFWGHHSLQTADYSPMFLPPYQFEMSRHWMENKPLPITNTAAITAAEEGREKPLFSLVAYEDPLRHVAKYLIHTDHPRYVKAVSGHVAAKTSPIAPASVLLDYAVELLRSLPEGKGKIPRVYDVGSEAPLILDLNREVWIELSAEGKSTWSLKFRSHDKQAGSAAHLLHCTARISMHDVEDGKLQAEFTRYTRLASHARCVELLSDPDVDDILQGRNVYRSFAEIVDYSEPYRGVRKLVGKGHESAGRVLKGYSGETWADAFLCDSFSQCAGFWVNCMTDRDEGELFIASGIEQWMRTPLYADMATTRPSTWDVWARHQRAEGWYTSDVFVFTTDGELVEIFLGLRYSRVSKSLFTRLLGGSVPNRDNKQEKNVINEKASTTKDLVSRVRAVVAEFCAVEPDEVQDDSHLADAGVDSLMAMELARELEEVFDCTLAVEALLEADTFRDLVHVVQSAVGVSADDASRTRIGSSSASRITNGESEKSSSPTGSFNSITDTVELSLAHEDVLQAFGETKALTDQFLADNQCSGRLHDFTPLLVKLCVVLTLEAFDRLGSNIRAARPGEQFSRIKFDTHHESLVEYLYQRLLEYRVIRLDEATVIRTDVPVPTESSCALLEQIERDYPEYADASKLTFYTGSRLASVLRGEQDGLQLIFGTPEGQRLVSWMYGEEPHNVAGYKLMGEFIRRLIAKLPLSTKDEGPLRILEMGAGTGGGTKWFLPLLATLPISVEYTFSDISPAFLAQARRKFRDYPFIRYCVHDIEKSPAEKLQGMQHIIIASNAVHATSNLQGSTRCMREALRPDGVLMMLEMTKPVFAIDLVFGLFRGWWVFNDGRTHAITNERRWEHDLHTVGYGHIDWTDGESSEVSVQRVIFATRDRQQGEHPPTIHSKKRLKAVDECVHRGISGFTAPTSPSANLIAAAGACVLITGGTGNLGSHVVAHLARLSNVQTVVCLNRASKMNRQQRQEEALAERRLHLSVAEQAKLVILESDTAQEQLGLSSDQYTLLQTHVTHIIHNAWPMNGAKPLASFEGQFRVLRNLIDLAREMAAVQRERVRFQFISSVGTVNGGGALEQRTRIENVMANGYNEAKFVCERMIQETLQRYPERVQAMIVRPGQIVGSKETGDWNTSEHFPAMVKSSQTLGVFPALEGQFGWTSVVTVAHVMAELLLDEGIPQEIYHIDNPAGQDWGNVVDVLAGELKARKLAFKDWIQRVRQHAACKENPAGFMADWLQENFERMSCQGGLDTRVAREHSKTLREMQKDGEGDVGEEGVREFVRRWKDRGFLL</sequence>
<dbReference type="Gene3D" id="3.10.129.110">
    <property type="entry name" value="Polyketide synthase dehydratase"/>
    <property type="match status" value="1"/>
</dbReference>
<feature type="region of interest" description="Disordered" evidence="8">
    <location>
        <begin position="1733"/>
        <end position="1755"/>
    </location>
</feature>
<evidence type="ECO:0000256" key="2">
    <source>
        <dbReference type="ARBA" id="ARBA00022553"/>
    </source>
</evidence>
<evidence type="ECO:0000256" key="5">
    <source>
        <dbReference type="ARBA" id="ARBA00023268"/>
    </source>
</evidence>
<dbReference type="Pfam" id="PF08242">
    <property type="entry name" value="Methyltransf_12"/>
    <property type="match status" value="1"/>
</dbReference>
<dbReference type="InterPro" id="IPR016039">
    <property type="entry name" value="Thiolase-like"/>
</dbReference>
<dbReference type="Pfam" id="PF02801">
    <property type="entry name" value="Ketoacyl-synt_C"/>
    <property type="match status" value="1"/>
</dbReference>
<organism evidence="12 13">
    <name type="scientific">Aspergillus cavernicola</name>
    <dbReference type="NCBI Taxonomy" id="176166"/>
    <lineage>
        <taxon>Eukaryota</taxon>
        <taxon>Fungi</taxon>
        <taxon>Dikarya</taxon>
        <taxon>Ascomycota</taxon>
        <taxon>Pezizomycotina</taxon>
        <taxon>Eurotiomycetes</taxon>
        <taxon>Eurotiomycetidae</taxon>
        <taxon>Eurotiales</taxon>
        <taxon>Aspergillaceae</taxon>
        <taxon>Aspergillus</taxon>
        <taxon>Aspergillus subgen. Nidulantes</taxon>
    </lineage>
</organism>
<dbReference type="Gene3D" id="3.30.70.3290">
    <property type="match status" value="1"/>
</dbReference>
<evidence type="ECO:0000256" key="4">
    <source>
        <dbReference type="ARBA" id="ARBA00022857"/>
    </source>
</evidence>
<evidence type="ECO:0008006" key="14">
    <source>
        <dbReference type="Google" id="ProtNLM"/>
    </source>
</evidence>
<dbReference type="Pfam" id="PF00550">
    <property type="entry name" value="PP-binding"/>
    <property type="match status" value="1"/>
</dbReference>
<dbReference type="InterPro" id="IPR016036">
    <property type="entry name" value="Malonyl_transacylase_ACP-bd"/>
</dbReference>
<dbReference type="Gene3D" id="1.10.1200.10">
    <property type="entry name" value="ACP-like"/>
    <property type="match status" value="1"/>
</dbReference>
<keyword evidence="5" id="KW-0511">Multifunctional enzyme</keyword>
<protein>
    <recommendedName>
        <fullName evidence="14">Polyketide synthase</fullName>
    </recommendedName>
</protein>
<dbReference type="Gene3D" id="3.40.50.720">
    <property type="entry name" value="NAD(P)-binding Rossmann-like Domain"/>
    <property type="match status" value="1"/>
</dbReference>
<dbReference type="InterPro" id="IPR036736">
    <property type="entry name" value="ACP-like_sf"/>
</dbReference>
<dbReference type="InterPro" id="IPR050091">
    <property type="entry name" value="PKS_NRPS_Biosynth_Enz"/>
</dbReference>
<dbReference type="Pfam" id="PF07993">
    <property type="entry name" value="NAD_binding_4"/>
    <property type="match status" value="1"/>
</dbReference>
<gene>
    <name evidence="12" type="ORF">BDW59DRAFT_163230</name>
</gene>
<dbReference type="PANTHER" id="PTHR43775">
    <property type="entry name" value="FATTY ACID SYNTHASE"/>
    <property type="match status" value="1"/>
</dbReference>
<dbReference type="SMART" id="SM00825">
    <property type="entry name" value="PKS_KS"/>
    <property type="match status" value="1"/>
</dbReference>
<dbReference type="PROSITE" id="PS52004">
    <property type="entry name" value="KS3_2"/>
    <property type="match status" value="1"/>
</dbReference>
<comment type="caution">
    <text evidence="12">The sequence shown here is derived from an EMBL/GenBank/DDBJ whole genome shotgun (WGS) entry which is preliminary data.</text>
</comment>
<dbReference type="SUPFAM" id="SSF52151">
    <property type="entry name" value="FabD/lysophospholipase-like"/>
    <property type="match status" value="1"/>
</dbReference>
<dbReference type="InterPro" id="IPR001227">
    <property type="entry name" value="Ac_transferase_dom_sf"/>
</dbReference>
<dbReference type="Gene3D" id="3.40.366.10">
    <property type="entry name" value="Malonyl-Coenzyme A Acyl Carrier Protein, domain 2"/>
    <property type="match status" value="2"/>
</dbReference>
<dbReference type="Gene3D" id="3.40.47.10">
    <property type="match status" value="1"/>
</dbReference>
<dbReference type="PROSITE" id="PS52019">
    <property type="entry name" value="PKS_MFAS_DH"/>
    <property type="match status" value="1"/>
</dbReference>
<keyword evidence="13" id="KW-1185">Reference proteome</keyword>
<dbReference type="CDD" id="cd02440">
    <property type="entry name" value="AdoMet_MTases"/>
    <property type="match status" value="1"/>
</dbReference>
<dbReference type="InterPro" id="IPR016035">
    <property type="entry name" value="Acyl_Trfase/lysoPLipase"/>
</dbReference>
<evidence type="ECO:0000256" key="6">
    <source>
        <dbReference type="ARBA" id="ARBA00023315"/>
    </source>
</evidence>
<dbReference type="PROSITE" id="PS50075">
    <property type="entry name" value="CARRIER"/>
    <property type="match status" value="1"/>
</dbReference>
<keyword evidence="6" id="KW-0012">Acyltransferase</keyword>
<feature type="domain" description="Ketosynthase family 3 (KS3)" evidence="10">
    <location>
        <begin position="422"/>
        <end position="839"/>
    </location>
</feature>
<dbReference type="PANTHER" id="PTHR43775:SF14">
    <property type="entry name" value="ITERATIVE POLYKETIDE SYNTHASE AFOE-RELATED"/>
    <property type="match status" value="1"/>
</dbReference>
<evidence type="ECO:0000313" key="12">
    <source>
        <dbReference type="EMBL" id="KAL2823450.1"/>
    </source>
</evidence>
<evidence type="ECO:0000259" key="9">
    <source>
        <dbReference type="PROSITE" id="PS50075"/>
    </source>
</evidence>
<accession>A0ABR4I6S5</accession>
<feature type="region of interest" description="Disordered" evidence="8">
    <location>
        <begin position="1"/>
        <end position="26"/>
    </location>
</feature>
<dbReference type="Pfam" id="PF18558">
    <property type="entry name" value="HTH_51"/>
    <property type="match status" value="1"/>
</dbReference>
<feature type="active site" description="Proton acceptor; for dehydratase activity" evidence="7">
    <location>
        <position position="1349"/>
    </location>
</feature>
<dbReference type="Pfam" id="PF00109">
    <property type="entry name" value="ketoacyl-synt"/>
    <property type="match status" value="1"/>
</dbReference>
<dbReference type="InterPro" id="IPR020841">
    <property type="entry name" value="PKS_Beta-ketoAc_synthase_dom"/>
</dbReference>
<dbReference type="Gene3D" id="3.40.50.150">
    <property type="entry name" value="Vaccinia Virus protein VP39"/>
    <property type="match status" value="1"/>
</dbReference>
<name>A0ABR4I6S5_9EURO</name>
<dbReference type="PROSITE" id="PS00012">
    <property type="entry name" value="PHOSPHOPANTETHEINE"/>
    <property type="match status" value="1"/>
</dbReference>
<keyword evidence="3" id="KW-0808">Transferase</keyword>
<dbReference type="SUPFAM" id="SSF53901">
    <property type="entry name" value="Thiolase-like"/>
    <property type="match status" value="1"/>
</dbReference>
<dbReference type="InterPro" id="IPR029063">
    <property type="entry name" value="SAM-dependent_MTases_sf"/>
</dbReference>
<dbReference type="SMART" id="SM00827">
    <property type="entry name" value="PKS_AT"/>
    <property type="match status" value="1"/>
</dbReference>
<dbReference type="Proteomes" id="UP001610335">
    <property type="component" value="Unassembled WGS sequence"/>
</dbReference>
<reference evidence="12 13" key="1">
    <citation type="submission" date="2024-07" db="EMBL/GenBank/DDBJ databases">
        <title>Section-level genome sequencing and comparative genomics of Aspergillus sections Usti and Cavernicolus.</title>
        <authorList>
            <consortium name="Lawrence Berkeley National Laboratory"/>
            <person name="Nybo J.L."/>
            <person name="Vesth T.C."/>
            <person name="Theobald S."/>
            <person name="Frisvad J.C."/>
            <person name="Larsen T.O."/>
            <person name="Kjaerboelling I."/>
            <person name="Rothschild-Mancinelli K."/>
            <person name="Lyhne E.K."/>
            <person name="Kogle M.E."/>
            <person name="Barry K."/>
            <person name="Clum A."/>
            <person name="Na H."/>
            <person name="Ledsgaard L."/>
            <person name="Lin J."/>
            <person name="Lipzen A."/>
            <person name="Kuo A."/>
            <person name="Riley R."/>
            <person name="Mondo S."/>
            <person name="LaButti K."/>
            <person name="Haridas S."/>
            <person name="Pangalinan J."/>
            <person name="Salamov A.A."/>
            <person name="Simmons B.A."/>
            <person name="Magnuson J.K."/>
            <person name="Chen J."/>
            <person name="Drula E."/>
            <person name="Henrissat B."/>
            <person name="Wiebenga A."/>
            <person name="Lubbers R.J."/>
            <person name="Gomes A.C."/>
            <person name="Makela M.R."/>
            <person name="Stajich J."/>
            <person name="Grigoriev I.V."/>
            <person name="Mortensen U.H."/>
            <person name="De vries R.P."/>
            <person name="Baker S.E."/>
            <person name="Andersen M.R."/>
        </authorList>
    </citation>
    <scope>NUCLEOTIDE SEQUENCE [LARGE SCALE GENOMIC DNA]</scope>
    <source>
        <strain evidence="12 13">CBS 600.67</strain>
    </source>
</reference>
<dbReference type="SUPFAM" id="SSF55048">
    <property type="entry name" value="Probable ACP-binding domain of malonyl-CoA ACP transacylase"/>
    <property type="match status" value="1"/>
</dbReference>
<keyword evidence="1" id="KW-0596">Phosphopantetheine</keyword>
<dbReference type="Pfam" id="PF00698">
    <property type="entry name" value="Acyl_transf_1"/>
    <property type="match status" value="1"/>
</dbReference>
<dbReference type="InterPro" id="IPR014030">
    <property type="entry name" value="Ketoacyl_synth_N"/>
</dbReference>
<dbReference type="InterPro" id="IPR041068">
    <property type="entry name" value="HTH_51"/>
</dbReference>
<dbReference type="InterPro" id="IPR049900">
    <property type="entry name" value="PKS_mFAS_DH"/>
</dbReference>
<dbReference type="InterPro" id="IPR020806">
    <property type="entry name" value="PKS_PP-bd"/>
</dbReference>
<feature type="domain" description="PKS/mFAS DH" evidence="11">
    <location>
        <begin position="1315"/>
        <end position="1619"/>
    </location>
</feature>
<dbReference type="SUPFAM" id="SSF47336">
    <property type="entry name" value="ACP-like"/>
    <property type="match status" value="1"/>
</dbReference>
<dbReference type="SMART" id="SM00823">
    <property type="entry name" value="PKS_PP"/>
    <property type="match status" value="1"/>
</dbReference>
<feature type="region of interest" description="C-terminal hotdog fold" evidence="7">
    <location>
        <begin position="1472"/>
        <end position="1619"/>
    </location>
</feature>